<dbReference type="Gene3D" id="1.10.510.10">
    <property type="entry name" value="Transferase(Phosphotransferase) domain 1"/>
    <property type="match status" value="1"/>
</dbReference>
<evidence type="ECO:0000313" key="8">
    <source>
        <dbReference type="Proteomes" id="UP000887572"/>
    </source>
</evidence>
<evidence type="ECO:0000259" key="7">
    <source>
        <dbReference type="PROSITE" id="PS50011"/>
    </source>
</evidence>
<feature type="compositionally biased region" description="Low complexity" evidence="6">
    <location>
        <begin position="687"/>
        <end position="704"/>
    </location>
</feature>
<organism evidence="8 9">
    <name type="scientific">Globodera rostochiensis</name>
    <name type="common">Golden nematode worm</name>
    <name type="synonym">Heterodera rostochiensis</name>
    <dbReference type="NCBI Taxonomy" id="31243"/>
    <lineage>
        <taxon>Eukaryota</taxon>
        <taxon>Metazoa</taxon>
        <taxon>Ecdysozoa</taxon>
        <taxon>Nematoda</taxon>
        <taxon>Chromadorea</taxon>
        <taxon>Rhabditida</taxon>
        <taxon>Tylenchina</taxon>
        <taxon>Tylenchomorpha</taxon>
        <taxon>Tylenchoidea</taxon>
        <taxon>Heteroderidae</taxon>
        <taxon>Heteroderinae</taxon>
        <taxon>Globodera</taxon>
    </lineage>
</organism>
<evidence type="ECO:0000256" key="3">
    <source>
        <dbReference type="ARBA" id="ARBA00042347"/>
    </source>
</evidence>
<dbReference type="PROSITE" id="PS50077">
    <property type="entry name" value="HEAT_REPEAT"/>
    <property type="match status" value="1"/>
</dbReference>
<name>A0A914HL47_GLORO</name>
<comment type="similarity">
    <text evidence="1">Belongs to the protein kinase superfamily.</text>
</comment>
<dbReference type="GO" id="GO:0005524">
    <property type="term" value="F:ATP binding"/>
    <property type="evidence" value="ECO:0007669"/>
    <property type="project" value="InterPro"/>
</dbReference>
<evidence type="ECO:0000256" key="2">
    <source>
        <dbReference type="ARBA" id="ARBA00040972"/>
    </source>
</evidence>
<accession>A0A914HL47</accession>
<feature type="compositionally biased region" description="Low complexity" evidence="6">
    <location>
        <begin position="640"/>
        <end position="656"/>
    </location>
</feature>
<reference evidence="9" key="1">
    <citation type="submission" date="2022-11" db="UniProtKB">
        <authorList>
            <consortium name="WormBaseParasite"/>
        </authorList>
    </citation>
    <scope>IDENTIFICATION</scope>
</reference>
<dbReference type="GO" id="GO:0004672">
    <property type="term" value="F:protein kinase activity"/>
    <property type="evidence" value="ECO:0007669"/>
    <property type="project" value="InterPro"/>
</dbReference>
<feature type="repeat" description="HEAT" evidence="5">
    <location>
        <begin position="510"/>
        <end position="548"/>
    </location>
</feature>
<sequence>MCHSRSSACFMTRTFELPGAEDKRLGTRHRSMIVALTQPTQLTMSSVLSSLFSRDPKTAFPFELPSESFATIQQDILVGKSFKKNDPSEKATCFWCSSPSSTLKAQAQKLKMLRHPNVLTYVDSLETDASFFLITEPCRPLDYYLGQASLNDTQRELLVSWGLYQVLNCLKFLHNEAKVSQNNLKNAIFVTDSGDWKLAAFNLSSSFSSPQNDLNDLAATLSRAFRTNSSADAPQLPKRVQPVFRRLNARGKSVMSVADILNECRSVGGFMKNKFVDTLLFLDEFQIRDAAERQSFFVQLNSNLELFPDDISRNKILPKLIHTYEYGDAGAHILVPMFKLGRLLEEAEYQQRVVPCLVKLFSSTDRTTRVKLLERIDEFAGHLRPQVVNDKIYGNLVTGFLDSNLAVRESTVKTIVAFADKLNHNNLNTDLMKHLARLQGSDPEPSIRTNTTICLGKIGCFIDPSHRQRILISAFTRALKDPFPPARMAGVIALSATQQYYSLAEVAQRILPSLTPLAVDPDKQVRDQSFKAMNGFLEKLQKASENPELIPELEAQVKAGGKGGLLSGDKVPQWAGWAIKAISGKFYKSSSTPPVQAVQQQQQSQQDEAAKSVAEESEKERPAETKRKGAQATAFPRVGSFSSSHSSASARGTNSSVTDGWGELVDEEEDEATPKARNGGAGGGDALWGAGLDEWETPAAATAPKTDPFRNIKPNLPGTTTTTILPTISVPVPVKSTKGAASLKLGAIKKPSDKTTASDDLLDLLFDLKPAECATTDKSFNKNVPGAMKEATQPPNKAAGNSGNFASVATQLAQQRREQQQKKEQRTEAKGAAEVPSLNDWQSW</sequence>
<dbReference type="SUPFAM" id="SSF56112">
    <property type="entry name" value="Protein kinase-like (PK-like)"/>
    <property type="match status" value="1"/>
</dbReference>
<dbReference type="SUPFAM" id="SSF48371">
    <property type="entry name" value="ARM repeat"/>
    <property type="match status" value="1"/>
</dbReference>
<evidence type="ECO:0000256" key="4">
    <source>
        <dbReference type="ARBA" id="ARBA00056114"/>
    </source>
</evidence>
<feature type="compositionally biased region" description="Basic and acidic residues" evidence="6">
    <location>
        <begin position="815"/>
        <end position="831"/>
    </location>
</feature>
<dbReference type="Proteomes" id="UP000887572">
    <property type="component" value="Unplaced"/>
</dbReference>
<feature type="compositionally biased region" description="Low complexity" evidence="6">
    <location>
        <begin position="590"/>
        <end position="606"/>
    </location>
</feature>
<dbReference type="PANTHER" id="PTHR12984">
    <property type="entry name" value="SCY1-RELATED S/T PROTEIN KINASE-LIKE"/>
    <property type="match status" value="1"/>
</dbReference>
<feature type="compositionally biased region" description="Basic and acidic residues" evidence="6">
    <location>
        <begin position="608"/>
        <end position="627"/>
    </location>
</feature>
<dbReference type="InterPro" id="IPR051177">
    <property type="entry name" value="CIK-Related_Protein"/>
</dbReference>
<keyword evidence="8" id="KW-1185">Reference proteome</keyword>
<evidence type="ECO:0000256" key="6">
    <source>
        <dbReference type="SAM" id="MobiDB-lite"/>
    </source>
</evidence>
<dbReference type="WBParaSite" id="Gr19_v10_g17628.t1">
    <property type="protein sequence ID" value="Gr19_v10_g17628.t1"/>
    <property type="gene ID" value="Gr19_v10_g17628"/>
</dbReference>
<feature type="region of interest" description="Disordered" evidence="6">
    <location>
        <begin position="776"/>
        <end position="844"/>
    </location>
</feature>
<dbReference type="InterPro" id="IPR000719">
    <property type="entry name" value="Prot_kinase_dom"/>
</dbReference>
<dbReference type="InterPro" id="IPR021133">
    <property type="entry name" value="HEAT_type_2"/>
</dbReference>
<feature type="region of interest" description="Disordered" evidence="6">
    <location>
        <begin position="590"/>
        <end position="724"/>
    </location>
</feature>
<dbReference type="PANTHER" id="PTHR12984:SF3">
    <property type="entry name" value="N-TERMINAL KINASE-LIKE PROTEIN"/>
    <property type="match status" value="1"/>
</dbReference>
<dbReference type="Gene3D" id="3.30.200.20">
    <property type="entry name" value="Phosphorylase Kinase, domain 1"/>
    <property type="match status" value="1"/>
</dbReference>
<feature type="domain" description="Protein kinase" evidence="7">
    <location>
        <begin position="19"/>
        <end position="380"/>
    </location>
</feature>
<comment type="function">
    <text evidence="4">Regulates COPI-mediated retrograde protein traffic at the interface between the Golgi apparatus and the endoplasmic reticulum. Involved in the maintenance of the Golgi apparatus morphology.</text>
</comment>
<dbReference type="Gene3D" id="1.25.10.10">
    <property type="entry name" value="Leucine-rich Repeat Variant"/>
    <property type="match status" value="1"/>
</dbReference>
<evidence type="ECO:0000313" key="9">
    <source>
        <dbReference type="WBParaSite" id="Gr19_v10_g17628.t1"/>
    </source>
</evidence>
<dbReference type="PROSITE" id="PS50011">
    <property type="entry name" value="PROTEIN_KINASE_DOM"/>
    <property type="match status" value="1"/>
</dbReference>
<dbReference type="InterPro" id="IPR016024">
    <property type="entry name" value="ARM-type_fold"/>
</dbReference>
<feature type="compositionally biased region" description="Polar residues" evidence="6">
    <location>
        <begin position="793"/>
        <end position="808"/>
    </location>
</feature>
<dbReference type="InterPro" id="IPR011009">
    <property type="entry name" value="Kinase-like_dom_sf"/>
</dbReference>
<proteinExistence type="inferred from homology"/>
<evidence type="ECO:0000256" key="1">
    <source>
        <dbReference type="ARBA" id="ARBA00038349"/>
    </source>
</evidence>
<dbReference type="InterPro" id="IPR011989">
    <property type="entry name" value="ARM-like"/>
</dbReference>
<protein>
    <recommendedName>
        <fullName evidence="2">N-terminal kinase-like protein</fullName>
    </recommendedName>
    <alternativeName>
        <fullName evidence="3">SCY1-like protein 1</fullName>
    </alternativeName>
</protein>
<evidence type="ECO:0000256" key="5">
    <source>
        <dbReference type="PROSITE-ProRule" id="PRU00103"/>
    </source>
</evidence>
<dbReference type="AlphaFoldDB" id="A0A914HL47"/>